<organism evidence="1">
    <name type="scientific">Serratia marcescens</name>
    <dbReference type="NCBI Taxonomy" id="615"/>
    <lineage>
        <taxon>Bacteria</taxon>
        <taxon>Pseudomonadati</taxon>
        <taxon>Pseudomonadota</taxon>
        <taxon>Gammaproteobacteria</taxon>
        <taxon>Enterobacterales</taxon>
        <taxon>Yersiniaceae</taxon>
        <taxon>Serratia</taxon>
    </lineage>
</organism>
<dbReference type="RefSeq" id="WP_219230583.1">
    <property type="nucleotide sequence ID" value="NZ_CP063229.1"/>
</dbReference>
<evidence type="ECO:0000313" key="1">
    <source>
        <dbReference type="EMBL" id="SAY43180.1"/>
    </source>
</evidence>
<evidence type="ECO:0008006" key="2">
    <source>
        <dbReference type="Google" id="ProtNLM"/>
    </source>
</evidence>
<proteinExistence type="predicted"/>
<protein>
    <recommendedName>
        <fullName evidence="2">Acyl carrier protein</fullName>
    </recommendedName>
</protein>
<name>A0A1C3HDQ4_SERMA</name>
<dbReference type="AlphaFoldDB" id="A0A1C3HDQ4"/>
<reference evidence="1" key="1">
    <citation type="submission" date="2016-05" db="EMBL/GenBank/DDBJ databases">
        <authorList>
            <person name="Cock P.J.A."/>
            <person name="Cock P.J.A."/>
        </authorList>
    </citation>
    <scope>NUCLEOTIDE SEQUENCE</scope>
    <source>
        <strain evidence="1">PWN146_assembly</strain>
    </source>
</reference>
<gene>
    <name evidence="1" type="ORF">PWN146_01871</name>
</gene>
<accession>A0A1C3HDQ4</accession>
<sequence>MKTLDDLLALLAEVGVPEDVLQAADGSWQLRQDLALSSAETVALQALLKARCVDAPSLWGGQDYSLDQLISEMS</sequence>
<dbReference type="EMBL" id="LT575490">
    <property type="protein sequence ID" value="SAY43180.1"/>
    <property type="molecule type" value="Genomic_DNA"/>
</dbReference>